<evidence type="ECO:0000313" key="3">
    <source>
        <dbReference type="Proteomes" id="UP001140560"/>
    </source>
</evidence>
<sequence>MPATLVAPGTLSSIHRVYEDPFRPNKWTTSTPERTGPPVEDAVSAQHALVVRYKLSENPSKELDLHSIVVQSPSLKKVLARVLEGYPGITLELERLEFNAPFECFIHRWERLLALRDELIADSELHNSSSTEDRSMALSHLDMLHSTLSTELGSTLRTKQDLLKNGVITPLHVWMIFEPGCLVYTKTEGHDRIYKLQSAKWDTQNKRKVYKLECEFVDYDGVGFGTNKESLCITPWRGTKSITKLEAFPFRFHEDMITLQSRLTERGRKFEAYQGYHFVAYEGIAIGKVSGGEAKFDVNSRIIIDSAASMRYNSKITLEYFETVEVFADAPTTLGGDEESDDGCVVLGKDPDGVTVTESGKRPTIEAASRSVLDTEQLLLTDAKLRGYSLRDKKWMTFYIDNIKDITWSEDAFDSLVAPQEQKDLILAFAESQAKNRISFDDFIQGKGKGIILLLSGPPGVGKTLTAESVAECMKIPLYSIGAAELGSKPAALERKLEDILVMCSKWNAVLLLDEADVFMEARGTQDLDRNKLVAIFLRLLEYFEGIMFLTTNRLEQMDAAFESRIHLALNYAELDKPSRRQVWSKFLGRSSQTARTASFSEADLDKLSKVQLNGRQIKNVLKTAQLLAARYDERLAMSHLDTVLNLRKANEKKVGFFGGD</sequence>
<dbReference type="Gene3D" id="3.40.50.300">
    <property type="entry name" value="P-loop containing nucleotide triphosphate hydrolases"/>
    <property type="match status" value="1"/>
</dbReference>
<dbReference type="Proteomes" id="UP001140560">
    <property type="component" value="Unassembled WGS sequence"/>
</dbReference>
<organism evidence="2 3">
    <name type="scientific">Neocucurbitaria cava</name>
    <dbReference type="NCBI Taxonomy" id="798079"/>
    <lineage>
        <taxon>Eukaryota</taxon>
        <taxon>Fungi</taxon>
        <taxon>Dikarya</taxon>
        <taxon>Ascomycota</taxon>
        <taxon>Pezizomycotina</taxon>
        <taxon>Dothideomycetes</taxon>
        <taxon>Pleosporomycetidae</taxon>
        <taxon>Pleosporales</taxon>
        <taxon>Pleosporineae</taxon>
        <taxon>Cucurbitariaceae</taxon>
        <taxon>Neocucurbitaria</taxon>
    </lineage>
</organism>
<comment type="caution">
    <text evidence="2">The sequence shown here is derived from an EMBL/GenBank/DDBJ whole genome shotgun (WGS) entry which is preliminary data.</text>
</comment>
<dbReference type="GO" id="GO:0005524">
    <property type="term" value="F:ATP binding"/>
    <property type="evidence" value="ECO:0007669"/>
    <property type="project" value="InterPro"/>
</dbReference>
<dbReference type="AlphaFoldDB" id="A0A9W8XX62"/>
<dbReference type="GO" id="GO:0016887">
    <property type="term" value="F:ATP hydrolysis activity"/>
    <property type="evidence" value="ECO:0007669"/>
    <property type="project" value="InterPro"/>
</dbReference>
<dbReference type="OrthoDB" id="10042665at2759"/>
<reference evidence="2" key="1">
    <citation type="submission" date="2022-10" db="EMBL/GenBank/DDBJ databases">
        <title>Tapping the CABI collections for fungal endophytes: first genome assemblies for Collariella, Neodidymelliopsis, Ascochyta clinopodiicola, Didymella pomorum, Didymosphaeria variabile, Neocosmospora piperis and Neocucurbitaria cava.</title>
        <authorList>
            <person name="Hill R."/>
        </authorList>
    </citation>
    <scope>NUCLEOTIDE SEQUENCE</scope>
    <source>
        <strain evidence="2">IMI 356814</strain>
    </source>
</reference>
<dbReference type="Pfam" id="PF00004">
    <property type="entry name" value="AAA"/>
    <property type="match status" value="1"/>
</dbReference>
<protein>
    <recommendedName>
        <fullName evidence="1">AAA+ ATPase domain-containing protein</fullName>
    </recommendedName>
</protein>
<dbReference type="Pfam" id="PF22942">
    <property type="entry name" value="DUF7025"/>
    <property type="match status" value="1"/>
</dbReference>
<keyword evidence="3" id="KW-1185">Reference proteome</keyword>
<evidence type="ECO:0000259" key="1">
    <source>
        <dbReference type="SMART" id="SM00382"/>
    </source>
</evidence>
<dbReference type="InterPro" id="IPR003593">
    <property type="entry name" value="AAA+_ATPase"/>
</dbReference>
<dbReference type="EMBL" id="JAPEUY010000022">
    <property type="protein sequence ID" value="KAJ4361823.1"/>
    <property type="molecule type" value="Genomic_DNA"/>
</dbReference>
<dbReference type="SUPFAM" id="SSF52540">
    <property type="entry name" value="P-loop containing nucleoside triphosphate hydrolases"/>
    <property type="match status" value="1"/>
</dbReference>
<dbReference type="InterPro" id="IPR054289">
    <property type="entry name" value="DUF7025"/>
</dbReference>
<gene>
    <name evidence="2" type="ORF">N0V83_010764</name>
</gene>
<dbReference type="InterPro" id="IPR027417">
    <property type="entry name" value="P-loop_NTPase"/>
</dbReference>
<feature type="domain" description="AAA+ ATPase" evidence="1">
    <location>
        <begin position="449"/>
        <end position="651"/>
    </location>
</feature>
<proteinExistence type="predicted"/>
<dbReference type="PANTHER" id="PTHR46411">
    <property type="entry name" value="FAMILY ATPASE, PUTATIVE-RELATED"/>
    <property type="match status" value="1"/>
</dbReference>
<accession>A0A9W8XX62</accession>
<dbReference type="SMART" id="SM00382">
    <property type="entry name" value="AAA"/>
    <property type="match status" value="1"/>
</dbReference>
<name>A0A9W8XX62_9PLEO</name>
<dbReference type="PANTHER" id="PTHR46411:SF3">
    <property type="entry name" value="AAA+ ATPASE DOMAIN-CONTAINING PROTEIN"/>
    <property type="match status" value="1"/>
</dbReference>
<evidence type="ECO:0000313" key="2">
    <source>
        <dbReference type="EMBL" id="KAJ4361823.1"/>
    </source>
</evidence>
<dbReference type="InterPro" id="IPR003959">
    <property type="entry name" value="ATPase_AAA_core"/>
</dbReference>